<dbReference type="Gene3D" id="3.30.230.10">
    <property type="match status" value="1"/>
</dbReference>
<dbReference type="InterPro" id="IPR014762">
    <property type="entry name" value="DNA_mismatch_repair_CS"/>
</dbReference>
<dbReference type="GO" id="GO:0005634">
    <property type="term" value="C:nucleus"/>
    <property type="evidence" value="ECO:0007669"/>
    <property type="project" value="UniProtKB-UniRule"/>
</dbReference>
<evidence type="ECO:0000256" key="1">
    <source>
        <dbReference type="ARBA" id="ARBA00006082"/>
    </source>
</evidence>
<feature type="domain" description="HMG box" evidence="5">
    <location>
        <begin position="522"/>
        <end position="590"/>
    </location>
</feature>
<dbReference type="SUPFAM" id="SSF54211">
    <property type="entry name" value="Ribosomal protein S5 domain 2-like"/>
    <property type="match status" value="1"/>
</dbReference>
<dbReference type="Proteomes" id="UP000694570">
    <property type="component" value="Unplaced"/>
</dbReference>
<dbReference type="Ensembl" id="ENSSSCT00060094242.1">
    <property type="protein sequence ID" value="ENSSSCP00060040771.1"/>
    <property type="gene ID" value="ENSSSCG00060068904.1"/>
</dbReference>
<evidence type="ECO:0000259" key="5">
    <source>
        <dbReference type="PROSITE" id="PS50118"/>
    </source>
</evidence>
<evidence type="ECO:0000313" key="7">
    <source>
        <dbReference type="Proteomes" id="UP000694570"/>
    </source>
</evidence>
<dbReference type="CDD" id="cd16926">
    <property type="entry name" value="HATPase_MutL-MLH-PMS-like"/>
    <property type="match status" value="1"/>
</dbReference>
<dbReference type="PANTHER" id="PTHR10073:SF54">
    <property type="entry name" value="PMS1 PROTEIN HOMOLOG 1"/>
    <property type="match status" value="1"/>
</dbReference>
<dbReference type="SMART" id="SM00398">
    <property type="entry name" value="HMG"/>
    <property type="match status" value="1"/>
</dbReference>
<dbReference type="PROSITE" id="PS00058">
    <property type="entry name" value="DNA_MISMATCH_REPAIR_1"/>
    <property type="match status" value="1"/>
</dbReference>
<dbReference type="CDD" id="cd21985">
    <property type="entry name" value="HMG-box_PMS1"/>
    <property type="match status" value="1"/>
</dbReference>
<protein>
    <submittedName>
        <fullName evidence="6">PMS1 homolog 1, mismatch repair system component</fullName>
    </submittedName>
</protein>
<dbReference type="Gene3D" id="1.10.30.10">
    <property type="entry name" value="High mobility group box domain"/>
    <property type="match status" value="1"/>
</dbReference>
<sequence length="882" mass="100075">MKQLPAATVRLLSSSQIITSVVSVVKELIENSLDAGATSIDVKLENYGFDKIEVRDNGEGIKAVDAPVMAVKYYTSKINSHEDLENLTTYGFRGEALGSICCVAEVLITTRTASDNFSTQYVLDGSGHIISQKPSHLGQGTTVTALKLFKNLPVRKQFYSTAKKCKDEIKKVQDLLISYGVLKPEVRLVFIHNKAIIWQKTRVSDHKMALMSVLGTAVMGNMEAFQYHSEESQLIRHYYNLKCLKETTRLYPIFFLKIDVPTVDVDVNLTPDKSQVLLQNKESVLIALENLMTTCYGSLPSTNSYESDKTDVSSADTVVNKATETDVLFMETCGNNYPNVDTSAILFQNDVHDDKSGNNTDFCVDPQIHVGDHFGDHFNSENSSIDKNTSQEIPMNNLPCENTQKEYSETRLVDSVEHAQSENANKDHIEENEEEAVLEKSLEICADDWSKGNVLKNSRGENIEPVKILMPQESLACKVSNNNNSSPEQKNLSESFCDKKSNVIDNKSGQLTAYDLISNRVIKKPMSARALFVQDHRAQFLTENSKTSLEDATAQIEELWKTLSEEEKVKYEEKATKDLERYNRQIKKAIEQESQISLKDGKKKIKPTSAWNLAQRHKLKTSLSNQPKLDELFQSQFEKKNQNIKIVQIPFSMENLKKNFDKHNKFDLEEKDELCLIHSLKFPDAWLITSKTEIMLLNPYRVEEALLFKRLLENHKLPAEPLEKPIILTESLFNGSHYLEILYKMTTDDPRYSGSTYLSDPRLTANGFKIKLIPGASMAENYLEIEGMANCLPFYGVMDLKEILNAILNKNAKEVYECRPRKVMSYLEGEAVRLSRQLPMYLSKEDIQDIIYRMKNQFGNEIKGCVHGRPFFHHLTSLAEAT</sequence>
<feature type="coiled-coil region" evidence="4">
    <location>
        <begin position="572"/>
        <end position="599"/>
    </location>
</feature>
<dbReference type="AlphaFoldDB" id="A0A8D0VU56"/>
<keyword evidence="4" id="KW-0175">Coiled coil</keyword>
<dbReference type="InterPro" id="IPR036890">
    <property type="entry name" value="HATPase_C_sf"/>
</dbReference>
<dbReference type="InterPro" id="IPR013507">
    <property type="entry name" value="DNA_mismatch_S5_2-like"/>
</dbReference>
<keyword evidence="3" id="KW-0238">DNA-binding</keyword>
<dbReference type="InterPro" id="IPR014721">
    <property type="entry name" value="Ribsml_uS5_D2-typ_fold_subgr"/>
</dbReference>
<dbReference type="PANTHER" id="PTHR10073">
    <property type="entry name" value="DNA MISMATCH REPAIR PROTEIN MLH, PMS, MUTL"/>
    <property type="match status" value="1"/>
</dbReference>
<dbReference type="InterPro" id="IPR038973">
    <property type="entry name" value="MutL/Mlh/Pms-like"/>
</dbReference>
<dbReference type="Pfam" id="PF00505">
    <property type="entry name" value="HMG_box"/>
    <property type="match status" value="1"/>
</dbReference>
<dbReference type="InterPro" id="IPR002099">
    <property type="entry name" value="MutL/Mlh/PMS"/>
</dbReference>
<dbReference type="Gene3D" id="3.30.565.10">
    <property type="entry name" value="Histidine kinase-like ATPase, C-terminal domain"/>
    <property type="match status" value="1"/>
</dbReference>
<accession>A0A8D0VU56</accession>
<dbReference type="InterPro" id="IPR009071">
    <property type="entry name" value="HMG_box_dom"/>
</dbReference>
<name>A0A8D0VU56_PIG</name>
<evidence type="ECO:0000313" key="6">
    <source>
        <dbReference type="Ensembl" id="ENSSSCP00030010409.1"/>
    </source>
</evidence>
<dbReference type="Pfam" id="PF13589">
    <property type="entry name" value="HATPase_c_3"/>
    <property type="match status" value="1"/>
</dbReference>
<organism evidence="6 7">
    <name type="scientific">Sus scrofa</name>
    <name type="common">Pig</name>
    <dbReference type="NCBI Taxonomy" id="9823"/>
    <lineage>
        <taxon>Eukaryota</taxon>
        <taxon>Metazoa</taxon>
        <taxon>Chordata</taxon>
        <taxon>Craniata</taxon>
        <taxon>Vertebrata</taxon>
        <taxon>Euteleostomi</taxon>
        <taxon>Mammalia</taxon>
        <taxon>Eutheria</taxon>
        <taxon>Laurasiatheria</taxon>
        <taxon>Artiodactyla</taxon>
        <taxon>Suina</taxon>
        <taxon>Suidae</taxon>
        <taxon>Sus</taxon>
    </lineage>
</organism>
<proteinExistence type="inferred from homology"/>
<dbReference type="FunFam" id="1.10.30.10:FF:000026">
    <property type="entry name" value="PMS1 homolog 1, mismatch repair system component"/>
    <property type="match status" value="1"/>
</dbReference>
<dbReference type="GO" id="GO:0032300">
    <property type="term" value="C:mismatch repair complex"/>
    <property type="evidence" value="ECO:0007669"/>
    <property type="project" value="InterPro"/>
</dbReference>
<comment type="similarity">
    <text evidence="1">Belongs to the DNA mismatch repair MutL/HexB family.</text>
</comment>
<dbReference type="InterPro" id="IPR036910">
    <property type="entry name" value="HMG_box_dom_sf"/>
</dbReference>
<dbReference type="Ensembl" id="ENSSSCT00030023207.1">
    <property type="protein sequence ID" value="ENSSSCP00030010409.1"/>
    <property type="gene ID" value="ENSSSCG00030016748.1"/>
</dbReference>
<keyword evidence="2" id="KW-0227">DNA damage</keyword>
<feature type="DNA-binding region" description="HMG box" evidence="3">
    <location>
        <begin position="522"/>
        <end position="590"/>
    </location>
</feature>
<dbReference type="GO" id="GO:0140664">
    <property type="term" value="F:ATP-dependent DNA damage sensor activity"/>
    <property type="evidence" value="ECO:0007669"/>
    <property type="project" value="InterPro"/>
</dbReference>
<dbReference type="GO" id="GO:0030983">
    <property type="term" value="F:mismatched DNA binding"/>
    <property type="evidence" value="ECO:0007669"/>
    <property type="project" value="InterPro"/>
</dbReference>
<dbReference type="PROSITE" id="PS50118">
    <property type="entry name" value="HMG_BOX_2"/>
    <property type="match status" value="1"/>
</dbReference>
<dbReference type="SMART" id="SM01340">
    <property type="entry name" value="DNA_mis_repair"/>
    <property type="match status" value="1"/>
</dbReference>
<dbReference type="GO" id="GO:0006298">
    <property type="term" value="P:mismatch repair"/>
    <property type="evidence" value="ECO:0007669"/>
    <property type="project" value="InterPro"/>
</dbReference>
<dbReference type="InterPro" id="IPR020568">
    <property type="entry name" value="Ribosomal_Su5_D2-typ_SF"/>
</dbReference>
<reference evidence="6" key="1">
    <citation type="submission" date="2025-05" db="UniProtKB">
        <authorList>
            <consortium name="Ensembl"/>
        </authorList>
    </citation>
    <scope>IDENTIFICATION</scope>
</reference>
<dbReference type="Proteomes" id="UP000694723">
    <property type="component" value="Unplaced"/>
</dbReference>
<dbReference type="NCBIfam" id="TIGR00585">
    <property type="entry name" value="mutl"/>
    <property type="match status" value="1"/>
</dbReference>
<dbReference type="Pfam" id="PF01119">
    <property type="entry name" value="DNA_mis_repair"/>
    <property type="match status" value="1"/>
</dbReference>
<dbReference type="FunFam" id="3.30.565.10:FF:000017">
    <property type="entry name" value="PMS1 homolog 1, mismatch repair system component"/>
    <property type="match status" value="1"/>
</dbReference>
<dbReference type="SUPFAM" id="SSF47095">
    <property type="entry name" value="HMG-box"/>
    <property type="match status" value="1"/>
</dbReference>
<dbReference type="GO" id="GO:0016887">
    <property type="term" value="F:ATP hydrolysis activity"/>
    <property type="evidence" value="ECO:0007669"/>
    <property type="project" value="InterPro"/>
</dbReference>
<evidence type="ECO:0000256" key="4">
    <source>
        <dbReference type="SAM" id="Coils"/>
    </source>
</evidence>
<gene>
    <name evidence="6" type="primary">PMS1</name>
</gene>
<evidence type="ECO:0000256" key="2">
    <source>
        <dbReference type="ARBA" id="ARBA00022763"/>
    </source>
</evidence>
<evidence type="ECO:0000256" key="3">
    <source>
        <dbReference type="PROSITE-ProRule" id="PRU00267"/>
    </source>
</evidence>
<dbReference type="SUPFAM" id="SSF55874">
    <property type="entry name" value="ATPase domain of HSP90 chaperone/DNA topoisomerase II/histidine kinase"/>
    <property type="match status" value="1"/>
</dbReference>
<keyword evidence="3" id="KW-0539">Nucleus</keyword>
<dbReference type="GO" id="GO:0005524">
    <property type="term" value="F:ATP binding"/>
    <property type="evidence" value="ECO:0007669"/>
    <property type="project" value="InterPro"/>
</dbReference>